<evidence type="ECO:0000256" key="8">
    <source>
        <dbReference type="ARBA" id="ARBA00047899"/>
    </source>
</evidence>
<evidence type="ECO:0000256" key="1">
    <source>
        <dbReference type="ARBA" id="ARBA00010507"/>
    </source>
</evidence>
<dbReference type="SUPFAM" id="SSF56112">
    <property type="entry name" value="Protein kinase-like (PK-like)"/>
    <property type="match status" value="1"/>
</dbReference>
<feature type="domain" description="Protein kinase" evidence="12">
    <location>
        <begin position="283"/>
        <end position="535"/>
    </location>
</feature>
<dbReference type="STRING" id="29655.A0A0K9NV06"/>
<keyword evidence="7" id="KW-0067">ATP-binding</keyword>
<dbReference type="PANTHER" id="PTHR44329">
    <property type="entry name" value="SERINE/THREONINE-PROTEIN KINASE TNNI3K-RELATED"/>
    <property type="match status" value="1"/>
</dbReference>
<feature type="coiled-coil region" evidence="10">
    <location>
        <begin position="210"/>
        <end position="237"/>
    </location>
</feature>
<dbReference type="InterPro" id="IPR045865">
    <property type="entry name" value="ACT-like_dom_sf"/>
</dbReference>
<dbReference type="GO" id="GO:0005524">
    <property type="term" value="F:ATP binding"/>
    <property type="evidence" value="ECO:0007669"/>
    <property type="project" value="UniProtKB-KW"/>
</dbReference>
<comment type="catalytic activity">
    <reaction evidence="8">
        <text>L-threonyl-[protein] + ATP = O-phospho-L-threonyl-[protein] + ADP + H(+)</text>
        <dbReference type="Rhea" id="RHEA:46608"/>
        <dbReference type="Rhea" id="RHEA-COMP:11060"/>
        <dbReference type="Rhea" id="RHEA-COMP:11605"/>
        <dbReference type="ChEBI" id="CHEBI:15378"/>
        <dbReference type="ChEBI" id="CHEBI:30013"/>
        <dbReference type="ChEBI" id="CHEBI:30616"/>
        <dbReference type="ChEBI" id="CHEBI:61977"/>
        <dbReference type="ChEBI" id="CHEBI:456216"/>
        <dbReference type="EC" id="2.7.11.1"/>
    </reaction>
</comment>
<dbReference type="PANTHER" id="PTHR44329:SF128">
    <property type="entry name" value="SERINE_THREONINE-PROTEIN KINASE STY46"/>
    <property type="match status" value="1"/>
</dbReference>
<dbReference type="EC" id="2.7.11.1" evidence="2"/>
<dbReference type="FunFam" id="3.30.200.20:FF:000060">
    <property type="entry name" value="Serine/threonine-protein kinase isoform 1"/>
    <property type="match status" value="1"/>
</dbReference>
<comment type="similarity">
    <text evidence="1">Belongs to the protein kinase superfamily. TKL Ser/Thr protein kinase family. RAF subfamily.</text>
</comment>
<keyword evidence="11" id="KW-0732">Signal</keyword>
<dbReference type="OrthoDB" id="4062651at2759"/>
<dbReference type="Pfam" id="PF07714">
    <property type="entry name" value="PK_Tyr_Ser-Thr"/>
    <property type="match status" value="1"/>
</dbReference>
<dbReference type="InterPro" id="IPR011009">
    <property type="entry name" value="Kinase-like_dom_sf"/>
</dbReference>
<evidence type="ECO:0000259" key="13">
    <source>
        <dbReference type="PROSITE" id="PS51671"/>
    </source>
</evidence>
<dbReference type="InterPro" id="IPR000719">
    <property type="entry name" value="Prot_kinase_dom"/>
</dbReference>
<keyword evidence="10" id="KW-0175">Coiled coil</keyword>
<keyword evidence="6" id="KW-0418">Kinase</keyword>
<evidence type="ECO:0000313" key="14">
    <source>
        <dbReference type="EMBL" id="KMZ59800.1"/>
    </source>
</evidence>
<feature type="chain" id="PRO_5005527070" description="non-specific serine/threonine protein kinase" evidence="11">
    <location>
        <begin position="20"/>
        <end position="557"/>
    </location>
</feature>
<keyword evidence="3" id="KW-0723">Serine/threonine-protein kinase</keyword>
<evidence type="ECO:0000259" key="12">
    <source>
        <dbReference type="PROSITE" id="PS50011"/>
    </source>
</evidence>
<feature type="domain" description="ACT" evidence="13">
    <location>
        <begin position="158"/>
        <end position="241"/>
    </location>
</feature>
<dbReference type="SMART" id="SM00220">
    <property type="entry name" value="S_TKc"/>
    <property type="match status" value="1"/>
</dbReference>
<evidence type="ECO:0000256" key="6">
    <source>
        <dbReference type="ARBA" id="ARBA00022777"/>
    </source>
</evidence>
<evidence type="ECO:0000256" key="3">
    <source>
        <dbReference type="ARBA" id="ARBA00022527"/>
    </source>
</evidence>
<comment type="catalytic activity">
    <reaction evidence="9">
        <text>L-seryl-[protein] + ATP = O-phospho-L-seryl-[protein] + ADP + H(+)</text>
        <dbReference type="Rhea" id="RHEA:17989"/>
        <dbReference type="Rhea" id="RHEA-COMP:9863"/>
        <dbReference type="Rhea" id="RHEA-COMP:11604"/>
        <dbReference type="ChEBI" id="CHEBI:15378"/>
        <dbReference type="ChEBI" id="CHEBI:29999"/>
        <dbReference type="ChEBI" id="CHEBI:30616"/>
        <dbReference type="ChEBI" id="CHEBI:83421"/>
        <dbReference type="ChEBI" id="CHEBI:456216"/>
        <dbReference type="EC" id="2.7.11.1"/>
    </reaction>
</comment>
<keyword evidence="15" id="KW-1185">Reference proteome</keyword>
<feature type="signal peptide" evidence="11">
    <location>
        <begin position="1"/>
        <end position="19"/>
    </location>
</feature>
<dbReference type="Proteomes" id="UP000036987">
    <property type="component" value="Unassembled WGS sequence"/>
</dbReference>
<evidence type="ECO:0000313" key="15">
    <source>
        <dbReference type="Proteomes" id="UP000036987"/>
    </source>
</evidence>
<dbReference type="PROSITE" id="PS50011">
    <property type="entry name" value="PROTEIN_KINASE_DOM"/>
    <property type="match status" value="1"/>
</dbReference>
<accession>A0A0K9NV06</accession>
<evidence type="ECO:0000256" key="10">
    <source>
        <dbReference type="SAM" id="Coils"/>
    </source>
</evidence>
<sequence>MLVLPLLAMMVDNLESCSSSPVNGSTKKSRKKSDRKLDVYNEMLSRLDKKDSDEEIWNHFNRLPAKYIFDVNVERSKDVLIHVNMLKEIKNRKNKTPSVLWHVGPVQGIAVTPNVSIYMNTNRLDPPPPPMFGPGFSDDLILDCDSADDPSFGKPRYEITFVADNRPKILIQLTSLLGKMDLSIEEAHAFSTNNGYLLDVFVVYSDSSKYKDTQNLKDALQKEMEIIEFELQAKNDQQSDPSTVEQQKEEVEEKVQFPVISQSDGIKTTDVNDDDWKIDFKQLKFGKKVASGTFGDLYRGTYNGQEVAIKKLKHECMNDTMVVEFNHEIKIMRKIKHKNTIKFIGACSEPPNLCIVTEFMNGGSVYDYLHKHKGSYKLHDLLRAANDIAEGMNYLHKNDIIHRDLKAANLLRGDDGVVKIADFGVSRVRDHSGIMTAETGTYRWMAPEVIAHKFYDQKADVFSFGVVLWELLTKEIPYERYTPLQAAVGVVQQCLRPRIPKDCPPKFASLLEDCWQQDPNDRLNFTEIIERLEELKDLTEKKPSRGFFSALNFKMNH</sequence>
<gene>
    <name evidence="14" type="ORF">ZOSMA_64G00150</name>
</gene>
<dbReference type="PROSITE" id="PS51671">
    <property type="entry name" value="ACT"/>
    <property type="match status" value="1"/>
</dbReference>
<evidence type="ECO:0000256" key="2">
    <source>
        <dbReference type="ARBA" id="ARBA00012513"/>
    </source>
</evidence>
<dbReference type="SUPFAM" id="SSF55021">
    <property type="entry name" value="ACT-like"/>
    <property type="match status" value="1"/>
</dbReference>
<dbReference type="InterPro" id="IPR051681">
    <property type="entry name" value="Ser/Thr_Kinases-Pseudokinases"/>
</dbReference>
<reference evidence="15" key="1">
    <citation type="journal article" date="2016" name="Nature">
        <title>The genome of the seagrass Zostera marina reveals angiosperm adaptation to the sea.</title>
        <authorList>
            <person name="Olsen J.L."/>
            <person name="Rouze P."/>
            <person name="Verhelst B."/>
            <person name="Lin Y.-C."/>
            <person name="Bayer T."/>
            <person name="Collen J."/>
            <person name="Dattolo E."/>
            <person name="De Paoli E."/>
            <person name="Dittami S."/>
            <person name="Maumus F."/>
            <person name="Michel G."/>
            <person name="Kersting A."/>
            <person name="Lauritano C."/>
            <person name="Lohaus R."/>
            <person name="Toepel M."/>
            <person name="Tonon T."/>
            <person name="Vanneste K."/>
            <person name="Amirebrahimi M."/>
            <person name="Brakel J."/>
            <person name="Bostroem C."/>
            <person name="Chovatia M."/>
            <person name="Grimwood J."/>
            <person name="Jenkins J.W."/>
            <person name="Jueterbock A."/>
            <person name="Mraz A."/>
            <person name="Stam W.T."/>
            <person name="Tice H."/>
            <person name="Bornberg-Bauer E."/>
            <person name="Green P.J."/>
            <person name="Pearson G.A."/>
            <person name="Procaccini G."/>
            <person name="Duarte C.M."/>
            <person name="Schmutz J."/>
            <person name="Reusch T.B.H."/>
            <person name="Van de Peer Y."/>
        </authorList>
    </citation>
    <scope>NUCLEOTIDE SEQUENCE [LARGE SCALE GENOMIC DNA]</scope>
    <source>
        <strain evidence="15">cv. Finnish</strain>
    </source>
</reference>
<dbReference type="InterPro" id="IPR002912">
    <property type="entry name" value="ACT_dom"/>
</dbReference>
<dbReference type="CDD" id="cd13999">
    <property type="entry name" value="STKc_MAP3K-like"/>
    <property type="match status" value="1"/>
</dbReference>
<dbReference type="InterPro" id="IPR001245">
    <property type="entry name" value="Ser-Thr/Tyr_kinase_cat_dom"/>
</dbReference>
<keyword evidence="4" id="KW-0808">Transferase</keyword>
<proteinExistence type="inferred from homology"/>
<dbReference type="PRINTS" id="PR00109">
    <property type="entry name" value="TYRKINASE"/>
</dbReference>
<comment type="caution">
    <text evidence="14">The sequence shown here is derived from an EMBL/GenBank/DDBJ whole genome shotgun (WGS) entry which is preliminary data.</text>
</comment>
<dbReference type="EMBL" id="LFYR01001714">
    <property type="protein sequence ID" value="KMZ59800.1"/>
    <property type="molecule type" value="Genomic_DNA"/>
</dbReference>
<dbReference type="AlphaFoldDB" id="A0A0K9NV06"/>
<dbReference type="GO" id="GO:0004674">
    <property type="term" value="F:protein serine/threonine kinase activity"/>
    <property type="evidence" value="ECO:0000318"/>
    <property type="project" value="GO_Central"/>
</dbReference>
<evidence type="ECO:0000256" key="7">
    <source>
        <dbReference type="ARBA" id="ARBA00022840"/>
    </source>
</evidence>
<dbReference type="OMA" id="CNIRIND"/>
<keyword evidence="5" id="KW-0547">Nucleotide-binding</keyword>
<dbReference type="Gene3D" id="1.10.510.10">
    <property type="entry name" value="Transferase(Phosphotransferase) domain 1"/>
    <property type="match status" value="1"/>
</dbReference>
<dbReference type="Gene3D" id="3.30.200.20">
    <property type="entry name" value="Phosphorylase Kinase, domain 1"/>
    <property type="match status" value="1"/>
</dbReference>
<evidence type="ECO:0000256" key="5">
    <source>
        <dbReference type="ARBA" id="ARBA00022741"/>
    </source>
</evidence>
<evidence type="ECO:0000256" key="9">
    <source>
        <dbReference type="ARBA" id="ARBA00048679"/>
    </source>
</evidence>
<evidence type="ECO:0000256" key="11">
    <source>
        <dbReference type="SAM" id="SignalP"/>
    </source>
</evidence>
<name>A0A0K9NV06_ZOSMR</name>
<protein>
    <recommendedName>
        <fullName evidence="2">non-specific serine/threonine protein kinase</fullName>
        <ecNumber evidence="2">2.7.11.1</ecNumber>
    </recommendedName>
</protein>
<dbReference type="GO" id="GO:0007165">
    <property type="term" value="P:signal transduction"/>
    <property type="evidence" value="ECO:0000318"/>
    <property type="project" value="GO_Central"/>
</dbReference>
<evidence type="ECO:0000256" key="4">
    <source>
        <dbReference type="ARBA" id="ARBA00022679"/>
    </source>
</evidence>
<organism evidence="14 15">
    <name type="scientific">Zostera marina</name>
    <name type="common">Eelgrass</name>
    <dbReference type="NCBI Taxonomy" id="29655"/>
    <lineage>
        <taxon>Eukaryota</taxon>
        <taxon>Viridiplantae</taxon>
        <taxon>Streptophyta</taxon>
        <taxon>Embryophyta</taxon>
        <taxon>Tracheophyta</taxon>
        <taxon>Spermatophyta</taxon>
        <taxon>Magnoliopsida</taxon>
        <taxon>Liliopsida</taxon>
        <taxon>Zosteraceae</taxon>
        <taxon>Zostera</taxon>
    </lineage>
</organism>